<dbReference type="EMBL" id="ML991800">
    <property type="protein sequence ID" value="KAF2234254.1"/>
    <property type="molecule type" value="Genomic_DNA"/>
</dbReference>
<dbReference type="GO" id="GO:0030600">
    <property type="term" value="F:feruloyl esterase activity"/>
    <property type="evidence" value="ECO:0007669"/>
    <property type="project" value="UniProtKB-EC"/>
</dbReference>
<dbReference type="PANTHER" id="PTHR33938">
    <property type="entry name" value="FERULOYL ESTERASE B-RELATED"/>
    <property type="match status" value="1"/>
</dbReference>
<keyword evidence="3" id="KW-0624">Polysaccharide degradation</keyword>
<evidence type="ECO:0000256" key="7">
    <source>
        <dbReference type="ARBA" id="ARBA00022837"/>
    </source>
</evidence>
<keyword evidence="3" id="KW-0858">Xylan degradation</keyword>
<evidence type="ECO:0000256" key="6">
    <source>
        <dbReference type="ARBA" id="ARBA00022801"/>
    </source>
</evidence>
<gene>
    <name evidence="11" type="ORF">EV356DRAFT_502599</name>
</gene>
<comment type="similarity">
    <text evidence="1 10">Belongs to the tannase family.</text>
</comment>
<evidence type="ECO:0000313" key="12">
    <source>
        <dbReference type="Proteomes" id="UP000800092"/>
    </source>
</evidence>
<evidence type="ECO:0000256" key="8">
    <source>
        <dbReference type="ARBA" id="ARBA00023157"/>
    </source>
</evidence>
<dbReference type="PANTHER" id="PTHR33938:SF15">
    <property type="entry name" value="FERULOYL ESTERASE B-RELATED"/>
    <property type="match status" value="1"/>
</dbReference>
<evidence type="ECO:0000256" key="10">
    <source>
        <dbReference type="RuleBase" id="RU361238"/>
    </source>
</evidence>
<dbReference type="SUPFAM" id="SSF53474">
    <property type="entry name" value="alpha/beta-Hydrolases"/>
    <property type="match status" value="1"/>
</dbReference>
<keyword evidence="3" id="KW-0119">Carbohydrate metabolism</keyword>
<feature type="chain" id="PRO_5025714659" description="Carboxylic ester hydrolase" evidence="10">
    <location>
        <begin position="21"/>
        <end position="529"/>
    </location>
</feature>
<proteinExistence type="inferred from homology"/>
<dbReference type="InterPro" id="IPR029058">
    <property type="entry name" value="AB_hydrolase_fold"/>
</dbReference>
<sequence length="529" mass="57907">MRLPLTYVVAVLSYASCVRSSFSSQCLAFNPQNSIFNATLTVREYVTAGTNILFPDNDASCGRPSQAVSVDLCRIALHVPTSNRSSITMELWLPETWQGRRVLASGNGGIDGCIEYENLAYGTQHGFATVAANNGHNGTGGHDFLNNPDVIIDYAWRSLHTSISQTKSLASKFYGNTYQKSYYIGCSLGGRQGIGAADRFPSDFDGIIAGSPAVDFNHLYAWRASFYPITGKSTSANFINASLWSTIHTEVLRQCDTLDGVQDGIIEDSSLCHFRPEALLCSNGTTANCLSPAQVDIVNNIYSPFYGSDGKLIFPAMQPGNELLAASGLYSGMPWPLSQDWYRYVLLNQSDWDQATFDLADAMLADEINPSNIRTWPTTLEPFSSRGGKILTFHGGQDQQITSYNSPRLYNHLASGRDASSTQLDEFYRFFRISGMGHCEGGPGAWAFGQLGGSPAVGVPYEPSSNALAAIVDWVEKDEAPETMTGTKFVNDDPTMGISFQRNHCRYPRRNTYTGGNASNPDNWQCKYV</sequence>
<organism evidence="11 12">
    <name type="scientific">Viridothelium virens</name>
    <name type="common">Speckled blister lichen</name>
    <name type="synonym">Trypethelium virens</name>
    <dbReference type="NCBI Taxonomy" id="1048519"/>
    <lineage>
        <taxon>Eukaryota</taxon>
        <taxon>Fungi</taxon>
        <taxon>Dikarya</taxon>
        <taxon>Ascomycota</taxon>
        <taxon>Pezizomycotina</taxon>
        <taxon>Dothideomycetes</taxon>
        <taxon>Dothideomycetes incertae sedis</taxon>
        <taxon>Trypetheliales</taxon>
        <taxon>Trypetheliaceae</taxon>
        <taxon>Viridothelium</taxon>
    </lineage>
</organism>
<name>A0A6A6H812_VIRVR</name>
<dbReference type="OrthoDB" id="3039123at2759"/>
<evidence type="ECO:0000256" key="3">
    <source>
        <dbReference type="ARBA" id="ARBA00022651"/>
    </source>
</evidence>
<keyword evidence="6 10" id="KW-0378">Hydrolase</keyword>
<keyword evidence="7" id="KW-0106">Calcium</keyword>
<dbReference type="GO" id="GO:0045493">
    <property type="term" value="P:xylan catabolic process"/>
    <property type="evidence" value="ECO:0007669"/>
    <property type="project" value="UniProtKB-KW"/>
</dbReference>
<evidence type="ECO:0000256" key="2">
    <source>
        <dbReference type="ARBA" id="ARBA00022487"/>
    </source>
</evidence>
<evidence type="ECO:0000256" key="1">
    <source>
        <dbReference type="ARBA" id="ARBA00006249"/>
    </source>
</evidence>
<dbReference type="Pfam" id="PF07519">
    <property type="entry name" value="Tannase"/>
    <property type="match status" value="1"/>
</dbReference>
<keyword evidence="12" id="KW-1185">Reference proteome</keyword>
<reference evidence="11" key="1">
    <citation type="journal article" date="2020" name="Stud. Mycol.">
        <title>101 Dothideomycetes genomes: a test case for predicting lifestyles and emergence of pathogens.</title>
        <authorList>
            <person name="Haridas S."/>
            <person name="Albert R."/>
            <person name="Binder M."/>
            <person name="Bloem J."/>
            <person name="Labutti K."/>
            <person name="Salamov A."/>
            <person name="Andreopoulos B."/>
            <person name="Baker S."/>
            <person name="Barry K."/>
            <person name="Bills G."/>
            <person name="Bluhm B."/>
            <person name="Cannon C."/>
            <person name="Castanera R."/>
            <person name="Culley D."/>
            <person name="Daum C."/>
            <person name="Ezra D."/>
            <person name="Gonzalez J."/>
            <person name="Henrissat B."/>
            <person name="Kuo A."/>
            <person name="Liang C."/>
            <person name="Lipzen A."/>
            <person name="Lutzoni F."/>
            <person name="Magnuson J."/>
            <person name="Mondo S."/>
            <person name="Nolan M."/>
            <person name="Ohm R."/>
            <person name="Pangilinan J."/>
            <person name="Park H.-J."/>
            <person name="Ramirez L."/>
            <person name="Alfaro M."/>
            <person name="Sun H."/>
            <person name="Tritt A."/>
            <person name="Yoshinaga Y."/>
            <person name="Zwiers L.-H."/>
            <person name="Turgeon B."/>
            <person name="Goodwin S."/>
            <person name="Spatafora J."/>
            <person name="Crous P."/>
            <person name="Grigoriev I."/>
        </authorList>
    </citation>
    <scope>NUCLEOTIDE SEQUENCE</scope>
    <source>
        <strain evidence="11">Tuck. ex Michener</strain>
    </source>
</reference>
<dbReference type="EC" id="3.1.1.-" evidence="10"/>
<evidence type="ECO:0000256" key="4">
    <source>
        <dbReference type="ARBA" id="ARBA00022723"/>
    </source>
</evidence>
<dbReference type="GO" id="GO:0046872">
    <property type="term" value="F:metal ion binding"/>
    <property type="evidence" value="ECO:0007669"/>
    <property type="project" value="UniProtKB-KW"/>
</dbReference>
<dbReference type="Gene3D" id="3.40.50.1820">
    <property type="entry name" value="alpha/beta hydrolase"/>
    <property type="match status" value="1"/>
</dbReference>
<keyword evidence="4" id="KW-0479">Metal-binding</keyword>
<evidence type="ECO:0000256" key="9">
    <source>
        <dbReference type="ARBA" id="ARBA00034075"/>
    </source>
</evidence>
<evidence type="ECO:0000256" key="5">
    <source>
        <dbReference type="ARBA" id="ARBA00022729"/>
    </source>
</evidence>
<dbReference type="AlphaFoldDB" id="A0A6A6H812"/>
<dbReference type="Proteomes" id="UP000800092">
    <property type="component" value="Unassembled WGS sequence"/>
</dbReference>
<comment type="catalytic activity">
    <reaction evidence="9">
        <text>feruloyl-polysaccharide + H2O = ferulate + polysaccharide.</text>
        <dbReference type="EC" id="3.1.1.73"/>
    </reaction>
</comment>
<keyword evidence="8" id="KW-1015">Disulfide bond</keyword>
<evidence type="ECO:0000313" key="11">
    <source>
        <dbReference type="EMBL" id="KAF2234254.1"/>
    </source>
</evidence>
<dbReference type="InterPro" id="IPR011118">
    <property type="entry name" value="Tannase/feruloyl_esterase"/>
</dbReference>
<feature type="signal peptide" evidence="10">
    <location>
        <begin position="1"/>
        <end position="20"/>
    </location>
</feature>
<keyword evidence="5 10" id="KW-0732">Signal</keyword>
<keyword evidence="2" id="KW-0719">Serine esterase</keyword>
<accession>A0A6A6H812</accession>
<protein>
    <recommendedName>
        <fullName evidence="10">Carboxylic ester hydrolase</fullName>
        <ecNumber evidence="10">3.1.1.-</ecNumber>
    </recommendedName>
</protein>